<feature type="domain" description="HNH nuclease" evidence="1">
    <location>
        <begin position="72"/>
        <end position="115"/>
    </location>
</feature>
<evidence type="ECO:0000259" key="1">
    <source>
        <dbReference type="Pfam" id="PF13392"/>
    </source>
</evidence>
<keyword evidence="2" id="KW-0378">Hydrolase</keyword>
<name>A0A8S5UDK5_9CAUD</name>
<dbReference type="SUPFAM" id="SSF54060">
    <property type="entry name" value="His-Me finger endonucleases"/>
    <property type="match status" value="1"/>
</dbReference>
<dbReference type="InterPro" id="IPR003615">
    <property type="entry name" value="HNH_nuc"/>
</dbReference>
<dbReference type="GO" id="GO:0004519">
    <property type="term" value="F:endonuclease activity"/>
    <property type="evidence" value="ECO:0007669"/>
    <property type="project" value="UniProtKB-KW"/>
</dbReference>
<evidence type="ECO:0000313" key="2">
    <source>
        <dbReference type="EMBL" id="DAF92454.1"/>
    </source>
</evidence>
<keyword evidence="2" id="KW-0255">Endonuclease</keyword>
<dbReference type="Pfam" id="PF13392">
    <property type="entry name" value="HNH_3"/>
    <property type="match status" value="1"/>
</dbReference>
<accession>A0A8S5UDK5</accession>
<reference evidence="2" key="1">
    <citation type="journal article" date="2021" name="Proc. Natl. Acad. Sci. U.S.A.">
        <title>A Catalog of Tens of Thousands of Viruses from Human Metagenomes Reveals Hidden Associations with Chronic Diseases.</title>
        <authorList>
            <person name="Tisza M.J."/>
            <person name="Buck C.B."/>
        </authorList>
    </citation>
    <scope>NUCLEOTIDE SEQUENCE</scope>
    <source>
        <strain evidence="2">Ctkhg5</strain>
    </source>
</reference>
<dbReference type="Gene3D" id="3.90.75.20">
    <property type="match status" value="1"/>
</dbReference>
<organism evidence="2">
    <name type="scientific">Siphoviridae sp. ctkhg5</name>
    <dbReference type="NCBI Taxonomy" id="2825643"/>
    <lineage>
        <taxon>Viruses</taxon>
        <taxon>Duplodnaviria</taxon>
        <taxon>Heunggongvirae</taxon>
        <taxon>Uroviricota</taxon>
        <taxon>Caudoviricetes</taxon>
    </lineage>
</organism>
<protein>
    <submittedName>
        <fullName evidence="2">Homing endonuclease</fullName>
    </submittedName>
</protein>
<dbReference type="EMBL" id="BK016067">
    <property type="protein sequence ID" value="DAF92454.1"/>
    <property type="molecule type" value="Genomic_DNA"/>
</dbReference>
<proteinExistence type="predicted"/>
<keyword evidence="2" id="KW-0540">Nuclease</keyword>
<dbReference type="InterPro" id="IPR044925">
    <property type="entry name" value="His-Me_finger_sf"/>
</dbReference>
<sequence>MSINRVNITGNLTDEWRWVNGYDGLYAVNRDGDVIRTSYDFCRTHDMKQKKTWAGYMQVCLCKNNKKKYKSVHRLVAEAFIENSEHKPEVNHKNGDRADNRAENLEWVTRSENERHAYRVLKKKPNRPWLGKPRLNRRKFTAEQIKSIRSDTRPMTEICRDFGVSKTAIRDIRRRKNYGEVA</sequence>